<dbReference type="EMBL" id="RJJQ01000018">
    <property type="protein sequence ID" value="RNI19869.1"/>
    <property type="molecule type" value="Genomic_DNA"/>
</dbReference>
<feature type="transmembrane region" description="Helical" evidence="1">
    <location>
        <begin position="29"/>
        <end position="48"/>
    </location>
</feature>
<reference evidence="2 3" key="1">
    <citation type="submission" date="2018-11" db="EMBL/GenBank/DDBJ databases">
        <title>Draft genome of Simplicispira Flexivirga sp. BO-16.</title>
        <authorList>
            <person name="Im W.T."/>
        </authorList>
    </citation>
    <scope>NUCLEOTIDE SEQUENCE [LARGE SCALE GENOMIC DNA]</scope>
    <source>
        <strain evidence="2 3">BO-16</strain>
    </source>
</reference>
<feature type="transmembrane region" description="Helical" evidence="1">
    <location>
        <begin position="54"/>
        <end position="79"/>
    </location>
</feature>
<keyword evidence="1" id="KW-1133">Transmembrane helix</keyword>
<dbReference type="Proteomes" id="UP000271678">
    <property type="component" value="Unassembled WGS sequence"/>
</dbReference>
<keyword evidence="1" id="KW-0812">Transmembrane</keyword>
<accession>A0A3M9M2Q1</accession>
<evidence type="ECO:0000313" key="3">
    <source>
        <dbReference type="Proteomes" id="UP000271678"/>
    </source>
</evidence>
<keyword evidence="3" id="KW-1185">Reference proteome</keyword>
<gene>
    <name evidence="2" type="ORF">EFY87_15695</name>
</gene>
<comment type="caution">
    <text evidence="2">The sequence shown here is derived from an EMBL/GenBank/DDBJ whole genome shotgun (WGS) entry which is preliminary data.</text>
</comment>
<sequence length="89" mass="10092">MFPHDNPAEGETPEQGLQRWDKILSRRMNMLNFGVFACILLVIGAILLNWGVAIAAIFMGLTGVVFIVCTPGPFVALRYKKKYRKMIHR</sequence>
<keyword evidence="1" id="KW-0472">Membrane</keyword>
<evidence type="ECO:0000256" key="1">
    <source>
        <dbReference type="SAM" id="Phobius"/>
    </source>
</evidence>
<protein>
    <submittedName>
        <fullName evidence="2">Uncharacterized protein</fullName>
    </submittedName>
</protein>
<name>A0A3M9M2Q1_9MICO</name>
<dbReference type="AlphaFoldDB" id="A0A3M9M2Q1"/>
<evidence type="ECO:0000313" key="2">
    <source>
        <dbReference type="EMBL" id="RNI19869.1"/>
    </source>
</evidence>
<organism evidence="2 3">
    <name type="scientific">Flexivirga caeni</name>
    <dbReference type="NCBI Taxonomy" id="2294115"/>
    <lineage>
        <taxon>Bacteria</taxon>
        <taxon>Bacillati</taxon>
        <taxon>Actinomycetota</taxon>
        <taxon>Actinomycetes</taxon>
        <taxon>Micrococcales</taxon>
        <taxon>Dermacoccaceae</taxon>
        <taxon>Flexivirga</taxon>
    </lineage>
</organism>
<proteinExistence type="predicted"/>